<keyword evidence="3" id="KW-0206">Cytoskeleton</keyword>
<dbReference type="GeneTree" id="ENSGT01000000217823"/>
<dbReference type="Proteomes" id="UP001501940">
    <property type="component" value="Chromosome 6"/>
</dbReference>
<evidence type="ECO:0000256" key="3">
    <source>
        <dbReference type="ARBA" id="ARBA00023212"/>
    </source>
</evidence>
<evidence type="ECO:0000313" key="7">
    <source>
        <dbReference type="Proteomes" id="UP001501940"/>
    </source>
</evidence>
<evidence type="ECO:0000256" key="1">
    <source>
        <dbReference type="ARBA" id="ARBA00004430"/>
    </source>
</evidence>
<dbReference type="Ensembl" id="ENSAOCT00000063096.1">
    <property type="protein sequence ID" value="ENSAOCP00000041066.1"/>
    <property type="gene ID" value="ENSAOCG00000033060.1"/>
</dbReference>
<dbReference type="GO" id="GO:0035082">
    <property type="term" value="P:axoneme assembly"/>
    <property type="evidence" value="ECO:0007669"/>
    <property type="project" value="InterPro"/>
</dbReference>
<feature type="compositionally biased region" description="Polar residues" evidence="5">
    <location>
        <begin position="45"/>
        <end position="56"/>
    </location>
</feature>
<evidence type="ECO:0000256" key="2">
    <source>
        <dbReference type="ARBA" id="ARBA00022490"/>
    </source>
</evidence>
<dbReference type="Pfam" id="PF14892">
    <property type="entry name" value="PIRC1_2"/>
    <property type="match status" value="1"/>
</dbReference>
<reference evidence="6" key="2">
    <citation type="submission" date="2025-08" db="UniProtKB">
        <authorList>
            <consortium name="Ensembl"/>
        </authorList>
    </citation>
    <scope>IDENTIFICATION</scope>
</reference>
<keyword evidence="2" id="KW-0963">Cytoplasm</keyword>
<feature type="region of interest" description="Disordered" evidence="5">
    <location>
        <begin position="1"/>
        <end position="56"/>
    </location>
</feature>
<evidence type="ECO:0000256" key="5">
    <source>
        <dbReference type="SAM" id="MobiDB-lite"/>
    </source>
</evidence>
<dbReference type="GO" id="GO:0005879">
    <property type="term" value="C:axonemal microtubule"/>
    <property type="evidence" value="ECO:0007669"/>
    <property type="project" value="InterPro"/>
</dbReference>
<reference evidence="6" key="3">
    <citation type="submission" date="2025-09" db="UniProtKB">
        <authorList>
            <consortium name="Ensembl"/>
        </authorList>
    </citation>
    <scope>IDENTIFICATION</scope>
</reference>
<sequence>MDLQSTPAAPQLISRAPECSPDCSPECSPDCSPEFSPACSPECSPEQQSVPQTAFRGTSRQFSETMLLSGMYRDHGFNTSMDRSRVTVSPGTQHKRTSLHHLCHHGNQSSGSDGNQ</sequence>
<keyword evidence="7" id="KW-1185">Reference proteome</keyword>
<evidence type="ECO:0000256" key="4">
    <source>
        <dbReference type="ARBA" id="ARBA00023273"/>
    </source>
</evidence>
<protein>
    <submittedName>
        <fullName evidence="6">Uncharacterized protein</fullName>
    </submittedName>
</protein>
<name>A0AAQ5XN48_AMPOC</name>
<feature type="compositionally biased region" description="Polar residues" evidence="5">
    <location>
        <begin position="106"/>
        <end position="116"/>
    </location>
</feature>
<keyword evidence="4" id="KW-0966">Cell projection</keyword>
<organism evidence="6 7">
    <name type="scientific">Amphiprion ocellaris</name>
    <name type="common">Clown anemonefish</name>
    <dbReference type="NCBI Taxonomy" id="80972"/>
    <lineage>
        <taxon>Eukaryota</taxon>
        <taxon>Metazoa</taxon>
        <taxon>Chordata</taxon>
        <taxon>Craniata</taxon>
        <taxon>Vertebrata</taxon>
        <taxon>Euteleostomi</taxon>
        <taxon>Actinopterygii</taxon>
        <taxon>Neopterygii</taxon>
        <taxon>Teleostei</taxon>
        <taxon>Neoteleostei</taxon>
        <taxon>Acanthomorphata</taxon>
        <taxon>Ovalentaria</taxon>
        <taxon>Pomacentridae</taxon>
        <taxon>Amphiprion</taxon>
    </lineage>
</organism>
<accession>A0AAQ5XN48</accession>
<feature type="region of interest" description="Disordered" evidence="5">
    <location>
        <begin position="77"/>
        <end position="116"/>
    </location>
</feature>
<comment type="subcellular location">
    <subcellularLocation>
        <location evidence="1">Cytoplasm</location>
        <location evidence="1">Cytoskeleton</location>
        <location evidence="1">Cilium axoneme</location>
    </subcellularLocation>
</comment>
<evidence type="ECO:0000313" key="6">
    <source>
        <dbReference type="Ensembl" id="ENSAOCP00000041066.1"/>
    </source>
</evidence>
<reference evidence="6 7" key="1">
    <citation type="submission" date="2022-01" db="EMBL/GenBank/DDBJ databases">
        <title>A chromosome-scale genome assembly of the false clownfish, Amphiprion ocellaris.</title>
        <authorList>
            <person name="Ryu T."/>
        </authorList>
    </citation>
    <scope>NUCLEOTIDE SEQUENCE [LARGE SCALE GENOMIC DNA]</scope>
</reference>
<dbReference type="AlphaFoldDB" id="A0AAQ5XN48"/>
<proteinExistence type="predicted"/>
<dbReference type="InterPro" id="IPR026507">
    <property type="entry name" value="PIRC1/2"/>
</dbReference>
<feature type="compositionally biased region" description="Polar residues" evidence="5">
    <location>
        <begin position="77"/>
        <end position="92"/>
    </location>
</feature>
<feature type="compositionally biased region" description="Basic residues" evidence="5">
    <location>
        <begin position="93"/>
        <end position="104"/>
    </location>
</feature>